<keyword evidence="5" id="KW-0256">Endoplasmic reticulum</keyword>
<keyword evidence="6 10" id="KW-1133">Transmembrane helix</keyword>
<dbReference type="Proteomes" id="UP000799428">
    <property type="component" value="Unassembled WGS sequence"/>
</dbReference>
<keyword evidence="4 10" id="KW-0812">Transmembrane</keyword>
<keyword evidence="12" id="KW-1185">Reference proteome</keyword>
<dbReference type="Pfam" id="PF06703">
    <property type="entry name" value="SPC25"/>
    <property type="match status" value="1"/>
</dbReference>
<evidence type="ECO:0000256" key="10">
    <source>
        <dbReference type="SAM" id="Phobius"/>
    </source>
</evidence>
<evidence type="ECO:0000256" key="3">
    <source>
        <dbReference type="ARBA" id="ARBA00017057"/>
    </source>
</evidence>
<proteinExistence type="inferred from homology"/>
<evidence type="ECO:0000313" key="12">
    <source>
        <dbReference type="Proteomes" id="UP000799428"/>
    </source>
</evidence>
<keyword evidence="7 10" id="KW-0472">Membrane</keyword>
<evidence type="ECO:0000256" key="4">
    <source>
        <dbReference type="ARBA" id="ARBA00022692"/>
    </source>
</evidence>
<dbReference type="PANTHER" id="PTHR13085:SF0">
    <property type="entry name" value="SIGNAL PEPTIDASE COMPLEX SUBUNIT 2"/>
    <property type="match status" value="1"/>
</dbReference>
<evidence type="ECO:0000256" key="9">
    <source>
        <dbReference type="SAM" id="MobiDB-lite"/>
    </source>
</evidence>
<dbReference type="AlphaFoldDB" id="A0A6G1K4B7"/>
<evidence type="ECO:0000256" key="2">
    <source>
        <dbReference type="ARBA" id="ARBA00007324"/>
    </source>
</evidence>
<feature type="transmembrane region" description="Helical" evidence="10">
    <location>
        <begin position="41"/>
        <end position="59"/>
    </location>
</feature>
<accession>A0A6G1K4B7</accession>
<dbReference type="InterPro" id="IPR009582">
    <property type="entry name" value="Spc2/SPCS2"/>
</dbReference>
<dbReference type="EMBL" id="MU005773">
    <property type="protein sequence ID" value="KAF2707729.1"/>
    <property type="molecule type" value="Genomic_DNA"/>
</dbReference>
<feature type="compositionally biased region" description="Gly residues" evidence="9">
    <location>
        <begin position="217"/>
        <end position="231"/>
    </location>
</feature>
<evidence type="ECO:0000256" key="7">
    <source>
        <dbReference type="ARBA" id="ARBA00023136"/>
    </source>
</evidence>
<gene>
    <name evidence="11" type="ORF">K504DRAFT_410292</name>
</gene>
<sequence>MSATTKIAVHSLADLKNTTDDALPNYLHSLKFKQVHTQTDVRLSLGYAAVAIAGALFYLDWKFGWEASKPYTAPAVAAYMILNGAFSYWLWFVEKGVVYEGEGKTGKIRISTSTKKHIPIYEVDVTYTKAPYSNNPSQTIHIRTPFTRWFTADGYFIAKPFQQWLASEVPVIGTADPNNVVEEIGRGSGATPESITNANMSAIDILEQLKAQHGVGATMGTGSGAKPAGGSGRRRKA</sequence>
<evidence type="ECO:0000256" key="1">
    <source>
        <dbReference type="ARBA" id="ARBA00004477"/>
    </source>
</evidence>
<name>A0A6G1K4B7_9PLEO</name>
<reference evidence="11" key="1">
    <citation type="journal article" date="2020" name="Stud. Mycol.">
        <title>101 Dothideomycetes genomes: a test case for predicting lifestyles and emergence of pathogens.</title>
        <authorList>
            <person name="Haridas S."/>
            <person name="Albert R."/>
            <person name="Binder M."/>
            <person name="Bloem J."/>
            <person name="Labutti K."/>
            <person name="Salamov A."/>
            <person name="Andreopoulos B."/>
            <person name="Baker S."/>
            <person name="Barry K."/>
            <person name="Bills G."/>
            <person name="Bluhm B."/>
            <person name="Cannon C."/>
            <person name="Castanera R."/>
            <person name="Culley D."/>
            <person name="Daum C."/>
            <person name="Ezra D."/>
            <person name="Gonzalez J."/>
            <person name="Henrissat B."/>
            <person name="Kuo A."/>
            <person name="Liang C."/>
            <person name="Lipzen A."/>
            <person name="Lutzoni F."/>
            <person name="Magnuson J."/>
            <person name="Mondo S."/>
            <person name="Nolan M."/>
            <person name="Ohm R."/>
            <person name="Pangilinan J."/>
            <person name="Park H.-J."/>
            <person name="Ramirez L."/>
            <person name="Alfaro M."/>
            <person name="Sun H."/>
            <person name="Tritt A."/>
            <person name="Yoshinaga Y."/>
            <person name="Zwiers L.-H."/>
            <person name="Turgeon B."/>
            <person name="Goodwin S."/>
            <person name="Spatafora J."/>
            <person name="Crous P."/>
            <person name="Grigoriev I."/>
        </authorList>
    </citation>
    <scope>NUCLEOTIDE SEQUENCE</scope>
    <source>
        <strain evidence="11">CBS 279.74</strain>
    </source>
</reference>
<protein>
    <recommendedName>
        <fullName evidence="3">Signal peptidase complex subunit 2</fullName>
    </recommendedName>
</protein>
<comment type="similarity">
    <text evidence="2">Belongs to the SPCS2 family.</text>
</comment>
<comment type="function">
    <text evidence="8">Component of the signal peptidase complex (SPC) which catalyzes the cleavage of N-terminal signal sequences from nascent proteins as they are translocated into the lumen of the endoplasmic reticulum. Enhances the enzymatic activity of SPC and facilitates the interactions between different components of the translocation site.</text>
</comment>
<feature type="transmembrane region" description="Helical" evidence="10">
    <location>
        <begin position="71"/>
        <end position="91"/>
    </location>
</feature>
<dbReference type="GO" id="GO:0005787">
    <property type="term" value="C:signal peptidase complex"/>
    <property type="evidence" value="ECO:0007669"/>
    <property type="project" value="InterPro"/>
</dbReference>
<evidence type="ECO:0000256" key="5">
    <source>
        <dbReference type="ARBA" id="ARBA00022824"/>
    </source>
</evidence>
<organism evidence="11 12">
    <name type="scientific">Pleomassaria siparia CBS 279.74</name>
    <dbReference type="NCBI Taxonomy" id="1314801"/>
    <lineage>
        <taxon>Eukaryota</taxon>
        <taxon>Fungi</taxon>
        <taxon>Dikarya</taxon>
        <taxon>Ascomycota</taxon>
        <taxon>Pezizomycotina</taxon>
        <taxon>Dothideomycetes</taxon>
        <taxon>Pleosporomycetidae</taxon>
        <taxon>Pleosporales</taxon>
        <taxon>Pleomassariaceae</taxon>
        <taxon>Pleomassaria</taxon>
    </lineage>
</organism>
<feature type="region of interest" description="Disordered" evidence="9">
    <location>
        <begin position="216"/>
        <end position="237"/>
    </location>
</feature>
<dbReference type="PANTHER" id="PTHR13085">
    <property type="entry name" value="MICROSOMAL SIGNAL PEPTIDASE 25 KDA SUBUNIT"/>
    <property type="match status" value="1"/>
</dbReference>
<evidence type="ECO:0000313" key="11">
    <source>
        <dbReference type="EMBL" id="KAF2707729.1"/>
    </source>
</evidence>
<comment type="subcellular location">
    <subcellularLocation>
        <location evidence="1">Endoplasmic reticulum membrane</location>
        <topology evidence="1">Multi-pass membrane protein</topology>
    </subcellularLocation>
</comment>
<evidence type="ECO:0000256" key="6">
    <source>
        <dbReference type="ARBA" id="ARBA00022989"/>
    </source>
</evidence>
<dbReference type="GO" id="GO:0045047">
    <property type="term" value="P:protein targeting to ER"/>
    <property type="evidence" value="ECO:0007669"/>
    <property type="project" value="TreeGrafter"/>
</dbReference>
<evidence type="ECO:0000256" key="8">
    <source>
        <dbReference type="ARBA" id="ARBA00045608"/>
    </source>
</evidence>
<dbReference type="GO" id="GO:0006465">
    <property type="term" value="P:signal peptide processing"/>
    <property type="evidence" value="ECO:0007669"/>
    <property type="project" value="InterPro"/>
</dbReference>
<dbReference type="OrthoDB" id="29558at2759"/>